<keyword evidence="3" id="KW-1185">Reference proteome</keyword>
<evidence type="ECO:0000256" key="1">
    <source>
        <dbReference type="SAM" id="MobiDB-lite"/>
    </source>
</evidence>
<gene>
    <name evidence="2" type="ORF">OUZ56_004269</name>
</gene>
<reference evidence="2 3" key="1">
    <citation type="journal article" date="2023" name="Nucleic Acids Res.">
        <title>The hologenome of Daphnia magna reveals possible DNA methylation and microbiome-mediated evolution of the host genome.</title>
        <authorList>
            <person name="Chaturvedi A."/>
            <person name="Li X."/>
            <person name="Dhandapani V."/>
            <person name="Marshall H."/>
            <person name="Kissane S."/>
            <person name="Cuenca-Cambronero M."/>
            <person name="Asole G."/>
            <person name="Calvet F."/>
            <person name="Ruiz-Romero M."/>
            <person name="Marangio P."/>
            <person name="Guigo R."/>
            <person name="Rago D."/>
            <person name="Mirbahai L."/>
            <person name="Eastwood N."/>
            <person name="Colbourne J.K."/>
            <person name="Zhou J."/>
            <person name="Mallon E."/>
            <person name="Orsini L."/>
        </authorList>
    </citation>
    <scope>NUCLEOTIDE SEQUENCE [LARGE SCALE GENOMIC DNA]</scope>
    <source>
        <strain evidence="2">LRV0_1</strain>
    </source>
</reference>
<comment type="caution">
    <text evidence="2">The sequence shown here is derived from an EMBL/GenBank/DDBJ whole genome shotgun (WGS) entry which is preliminary data.</text>
</comment>
<feature type="compositionally biased region" description="Polar residues" evidence="1">
    <location>
        <begin position="85"/>
        <end position="95"/>
    </location>
</feature>
<accession>A0ABQ9YPF5</accession>
<name>A0ABQ9YPF5_9CRUS</name>
<evidence type="ECO:0000313" key="3">
    <source>
        <dbReference type="Proteomes" id="UP001234178"/>
    </source>
</evidence>
<organism evidence="2 3">
    <name type="scientific">Daphnia magna</name>
    <dbReference type="NCBI Taxonomy" id="35525"/>
    <lineage>
        <taxon>Eukaryota</taxon>
        <taxon>Metazoa</taxon>
        <taxon>Ecdysozoa</taxon>
        <taxon>Arthropoda</taxon>
        <taxon>Crustacea</taxon>
        <taxon>Branchiopoda</taxon>
        <taxon>Diplostraca</taxon>
        <taxon>Cladocera</taxon>
        <taxon>Anomopoda</taxon>
        <taxon>Daphniidae</taxon>
        <taxon>Daphnia</taxon>
    </lineage>
</organism>
<dbReference type="EMBL" id="JAOYFB010000001">
    <property type="protein sequence ID" value="KAK4002441.1"/>
    <property type="molecule type" value="Genomic_DNA"/>
</dbReference>
<feature type="region of interest" description="Disordered" evidence="1">
    <location>
        <begin position="62"/>
        <end position="95"/>
    </location>
</feature>
<evidence type="ECO:0000313" key="2">
    <source>
        <dbReference type="EMBL" id="KAK4002441.1"/>
    </source>
</evidence>
<sequence>MLCVVPIWVPPSGEHFVQLLLIIVGGRYIHDDSSKENHQFRHGLVHRISVFSSVSVVSRVPLKPPGLDTTRDMTALQSEQKRNMETGNATGTQQR</sequence>
<dbReference type="Proteomes" id="UP001234178">
    <property type="component" value="Unassembled WGS sequence"/>
</dbReference>
<proteinExistence type="predicted"/>
<protein>
    <submittedName>
        <fullName evidence="2">Uncharacterized protein</fullName>
    </submittedName>
</protein>